<keyword evidence="1" id="KW-1133">Transmembrane helix</keyword>
<dbReference type="OrthoDB" id="2084561at2"/>
<comment type="caution">
    <text evidence="2">The sequence shown here is derived from an EMBL/GenBank/DDBJ whole genome shotgun (WGS) entry which is preliminary data.</text>
</comment>
<feature type="transmembrane region" description="Helical" evidence="1">
    <location>
        <begin position="20"/>
        <end position="39"/>
    </location>
</feature>
<keyword evidence="1" id="KW-0812">Transmembrane</keyword>
<dbReference type="InterPro" id="IPR029087">
    <property type="entry name" value="Imm17"/>
</dbReference>
<dbReference type="EMBL" id="QSBM01000017">
    <property type="protein sequence ID" value="RGX26039.1"/>
    <property type="molecule type" value="Genomic_DNA"/>
</dbReference>
<proteinExistence type="predicted"/>
<feature type="transmembrane region" description="Helical" evidence="1">
    <location>
        <begin position="68"/>
        <end position="87"/>
    </location>
</feature>
<keyword evidence="1" id="KW-0472">Membrane</keyword>
<evidence type="ECO:0000313" key="2">
    <source>
        <dbReference type="EMBL" id="RGX26039.1"/>
    </source>
</evidence>
<evidence type="ECO:0000256" key="1">
    <source>
        <dbReference type="SAM" id="Phobius"/>
    </source>
</evidence>
<protein>
    <recommendedName>
        <fullName evidence="4">Immunity protein 17</fullName>
    </recommendedName>
</protein>
<sequence>MSDLYTRFMEWIMPFLQANWQLFLIAVGALFLLGGIFNWKWTWDPNGHNLFGWNAFVYRHFGEKGARVNTGISGVIIILCAVAMWLLM</sequence>
<evidence type="ECO:0008006" key="4">
    <source>
        <dbReference type="Google" id="ProtNLM"/>
    </source>
</evidence>
<accession>A0A413FAX4</accession>
<name>A0A413FAX4_9FIRM</name>
<dbReference type="Pfam" id="PF15562">
    <property type="entry name" value="Imm17"/>
    <property type="match status" value="1"/>
</dbReference>
<reference evidence="2 3" key="1">
    <citation type="submission" date="2018-08" db="EMBL/GenBank/DDBJ databases">
        <title>A genome reference for cultivated species of the human gut microbiota.</title>
        <authorList>
            <person name="Zou Y."/>
            <person name="Xue W."/>
            <person name="Luo G."/>
        </authorList>
    </citation>
    <scope>NUCLEOTIDE SEQUENCE [LARGE SCALE GENOMIC DNA]</scope>
    <source>
        <strain evidence="2 3">AF04-15</strain>
    </source>
</reference>
<evidence type="ECO:0000313" key="3">
    <source>
        <dbReference type="Proteomes" id="UP000283880"/>
    </source>
</evidence>
<gene>
    <name evidence="2" type="ORF">DWV29_20230</name>
</gene>
<dbReference type="AlphaFoldDB" id="A0A413FAX4"/>
<organism evidence="2 3">
    <name type="scientific">Enterocloster asparagiformis</name>
    <dbReference type="NCBI Taxonomy" id="333367"/>
    <lineage>
        <taxon>Bacteria</taxon>
        <taxon>Bacillati</taxon>
        <taxon>Bacillota</taxon>
        <taxon>Clostridia</taxon>
        <taxon>Lachnospirales</taxon>
        <taxon>Lachnospiraceae</taxon>
        <taxon>Enterocloster</taxon>
    </lineage>
</organism>
<dbReference type="RefSeq" id="WP_024737219.1">
    <property type="nucleotide sequence ID" value="NZ_CABMHH010000242.1"/>
</dbReference>
<dbReference type="Proteomes" id="UP000283880">
    <property type="component" value="Unassembled WGS sequence"/>
</dbReference>